<dbReference type="Gene3D" id="3.30.559.10">
    <property type="entry name" value="Chloramphenicol acetyltransferase-like domain"/>
    <property type="match status" value="1"/>
</dbReference>
<keyword evidence="3" id="KW-1185">Reference proteome</keyword>
<dbReference type="InterPro" id="IPR023213">
    <property type="entry name" value="CAT-like_dom_sf"/>
</dbReference>
<name>A0AAV2CQJ2_9ROSI</name>
<accession>A0AAV2CQJ2</accession>
<dbReference type="AlphaFoldDB" id="A0AAV2CQJ2"/>
<evidence type="ECO:0000313" key="3">
    <source>
        <dbReference type="Proteomes" id="UP001497516"/>
    </source>
</evidence>
<proteinExistence type="predicted"/>
<organism evidence="2 3">
    <name type="scientific">Linum trigynum</name>
    <dbReference type="NCBI Taxonomy" id="586398"/>
    <lineage>
        <taxon>Eukaryota</taxon>
        <taxon>Viridiplantae</taxon>
        <taxon>Streptophyta</taxon>
        <taxon>Embryophyta</taxon>
        <taxon>Tracheophyta</taxon>
        <taxon>Spermatophyta</taxon>
        <taxon>Magnoliopsida</taxon>
        <taxon>eudicotyledons</taxon>
        <taxon>Gunneridae</taxon>
        <taxon>Pentapetalae</taxon>
        <taxon>rosids</taxon>
        <taxon>fabids</taxon>
        <taxon>Malpighiales</taxon>
        <taxon>Linaceae</taxon>
        <taxon>Linum</taxon>
    </lineage>
</organism>
<sequence>MHEQGTSLADDQTTRLHMSADGRSSSTPLATVGELVQEPMFRTLVRITQSINRTDDKYLRSAIDYLEDPDDPASVMRSRDLSIPF</sequence>
<evidence type="ECO:0000256" key="1">
    <source>
        <dbReference type="SAM" id="MobiDB-lite"/>
    </source>
</evidence>
<dbReference type="EMBL" id="OZ034814">
    <property type="protein sequence ID" value="CAL1358702.1"/>
    <property type="molecule type" value="Genomic_DNA"/>
</dbReference>
<reference evidence="2 3" key="1">
    <citation type="submission" date="2024-04" db="EMBL/GenBank/DDBJ databases">
        <authorList>
            <person name="Fracassetti M."/>
        </authorList>
    </citation>
    <scope>NUCLEOTIDE SEQUENCE [LARGE SCALE GENOMIC DNA]</scope>
</reference>
<protein>
    <submittedName>
        <fullName evidence="2">Uncharacterized protein</fullName>
    </submittedName>
</protein>
<evidence type="ECO:0000313" key="2">
    <source>
        <dbReference type="EMBL" id="CAL1358702.1"/>
    </source>
</evidence>
<feature type="compositionally biased region" description="Polar residues" evidence="1">
    <location>
        <begin position="1"/>
        <end position="11"/>
    </location>
</feature>
<dbReference type="Proteomes" id="UP001497516">
    <property type="component" value="Chromosome 10"/>
</dbReference>
<gene>
    <name evidence="2" type="ORF">LTRI10_LOCUS6237</name>
</gene>
<feature type="region of interest" description="Disordered" evidence="1">
    <location>
        <begin position="1"/>
        <end position="29"/>
    </location>
</feature>